<dbReference type="InterPro" id="IPR032675">
    <property type="entry name" value="LRR_dom_sf"/>
</dbReference>
<organism evidence="1 2">
    <name type="scientific">Acyrthosiphon pisum</name>
    <name type="common">Pea aphid</name>
    <dbReference type="NCBI Taxonomy" id="7029"/>
    <lineage>
        <taxon>Eukaryota</taxon>
        <taxon>Metazoa</taxon>
        <taxon>Ecdysozoa</taxon>
        <taxon>Arthropoda</taxon>
        <taxon>Hexapoda</taxon>
        <taxon>Insecta</taxon>
        <taxon>Pterygota</taxon>
        <taxon>Neoptera</taxon>
        <taxon>Paraneoptera</taxon>
        <taxon>Hemiptera</taxon>
        <taxon>Sternorrhyncha</taxon>
        <taxon>Aphidomorpha</taxon>
        <taxon>Aphidoidea</taxon>
        <taxon>Aphididae</taxon>
        <taxon>Macrosiphini</taxon>
        <taxon>Acyrthosiphon</taxon>
    </lineage>
</organism>
<dbReference type="Gene3D" id="3.80.10.10">
    <property type="entry name" value="Ribonuclease Inhibitor"/>
    <property type="match status" value="1"/>
</dbReference>
<keyword evidence="2" id="KW-1185">Reference proteome</keyword>
<dbReference type="EnsemblMetazoa" id="XM_029487882.1">
    <property type="protein sequence ID" value="XP_029343742.1"/>
    <property type="gene ID" value="LOC115033802"/>
</dbReference>
<dbReference type="KEGG" id="api:115033802"/>
<name>A0A8R2NQ69_ACYPI</name>
<dbReference type="SUPFAM" id="SSF52058">
    <property type="entry name" value="L domain-like"/>
    <property type="match status" value="1"/>
</dbReference>
<protein>
    <submittedName>
        <fullName evidence="1">Uncharacterized protein</fullName>
    </submittedName>
</protein>
<evidence type="ECO:0000313" key="1">
    <source>
        <dbReference type="EnsemblMetazoa" id="XP_029343742.1"/>
    </source>
</evidence>
<dbReference type="Proteomes" id="UP000007819">
    <property type="component" value="Chromosome A1"/>
</dbReference>
<dbReference type="OrthoDB" id="6613790at2759"/>
<proteinExistence type="predicted"/>
<reference evidence="1" key="2">
    <citation type="submission" date="2022-06" db="UniProtKB">
        <authorList>
            <consortium name="EnsemblMetazoa"/>
        </authorList>
    </citation>
    <scope>IDENTIFICATION</scope>
</reference>
<sequence length="159" mass="18606">MSSSMCEILDLSHNKLKLLDFLKNAKQLSVLDIQANMIDDVLQIEYIKTLTNLRLLNVENNDFLKLNIHKQLIFSNNLPLKATIDQTFIKIDELQLVNIYSEDLESTLGNELLQFDSLVNLRQKDCKKEESWELFLFRILCEDNLKVTFPNVDIARFQK</sequence>
<dbReference type="GeneID" id="115033802"/>
<reference evidence="2" key="1">
    <citation type="submission" date="2010-06" db="EMBL/GenBank/DDBJ databases">
        <authorList>
            <person name="Jiang H."/>
            <person name="Abraham K."/>
            <person name="Ali S."/>
            <person name="Alsbrooks S.L."/>
            <person name="Anim B.N."/>
            <person name="Anosike U.S."/>
            <person name="Attaway T."/>
            <person name="Bandaranaike D.P."/>
            <person name="Battles P.K."/>
            <person name="Bell S.N."/>
            <person name="Bell A.V."/>
            <person name="Beltran B."/>
            <person name="Bickham C."/>
            <person name="Bustamante Y."/>
            <person name="Caleb T."/>
            <person name="Canada A."/>
            <person name="Cardenas V."/>
            <person name="Carter K."/>
            <person name="Chacko J."/>
            <person name="Chandrabose M.N."/>
            <person name="Chavez D."/>
            <person name="Chavez A."/>
            <person name="Chen L."/>
            <person name="Chu H.-S."/>
            <person name="Claassen K.J."/>
            <person name="Cockrell R."/>
            <person name="Collins M."/>
            <person name="Cooper J.A."/>
            <person name="Cree A."/>
            <person name="Curry S.M."/>
            <person name="Da Y."/>
            <person name="Dao M.D."/>
            <person name="Das B."/>
            <person name="Davila M.-L."/>
            <person name="Davy-Carroll L."/>
            <person name="Denson S."/>
            <person name="Dinh H."/>
            <person name="Ebong V.E."/>
            <person name="Edwards J.R."/>
            <person name="Egan A."/>
            <person name="El-Daye J."/>
            <person name="Escobedo L."/>
            <person name="Fernandez S."/>
            <person name="Fernando P.R."/>
            <person name="Flagg N."/>
            <person name="Forbes L.D."/>
            <person name="Fowler R.G."/>
            <person name="Fu Q."/>
            <person name="Gabisi R.A."/>
            <person name="Ganer J."/>
            <person name="Garbino Pronczuk A."/>
            <person name="Garcia R.M."/>
            <person name="Garner T."/>
            <person name="Garrett T.E."/>
            <person name="Gonzalez D.A."/>
            <person name="Hamid H."/>
            <person name="Hawkins E.S."/>
            <person name="Hirani K."/>
            <person name="Hogues M.E."/>
            <person name="Hollins B."/>
            <person name="Hsiao C.-H."/>
            <person name="Jabil R."/>
            <person name="James M.L."/>
            <person name="Jhangiani S.N."/>
            <person name="Johnson B."/>
            <person name="Johnson Q."/>
            <person name="Joshi V."/>
            <person name="Kalu J.B."/>
            <person name="Kam C."/>
            <person name="Kashfia A."/>
            <person name="Keebler J."/>
            <person name="Kisamo H."/>
            <person name="Kovar C.L."/>
            <person name="Lago L.A."/>
            <person name="Lai C.-Y."/>
            <person name="Laidlaw J."/>
            <person name="Lara F."/>
            <person name="Le T.-K."/>
            <person name="Lee S.L."/>
            <person name="Legall F.H."/>
            <person name="Lemon S.J."/>
            <person name="Lewis L.R."/>
            <person name="Li B."/>
            <person name="Liu Y."/>
            <person name="Liu Y.-S."/>
            <person name="Lopez J."/>
            <person name="Lozado R.J."/>
            <person name="Lu J."/>
            <person name="Madu R.C."/>
            <person name="Maheshwari M."/>
            <person name="Maheshwari R."/>
            <person name="Malloy K."/>
            <person name="Martinez E."/>
            <person name="Mathew T."/>
            <person name="Mercado I.C."/>
            <person name="Mercado C."/>
            <person name="Meyer B."/>
            <person name="Montgomery K."/>
            <person name="Morgan M.B."/>
            <person name="Munidasa M."/>
            <person name="Nazareth L.V."/>
            <person name="Nelson J."/>
            <person name="Ng B.M."/>
            <person name="Nguyen N.B."/>
            <person name="Nguyen P.Q."/>
            <person name="Nguyen T."/>
            <person name="Obregon M."/>
            <person name="Okwuonu G.O."/>
            <person name="Onwere C.G."/>
            <person name="Orozco G."/>
            <person name="Parra A."/>
            <person name="Patel S."/>
            <person name="Patil S."/>
            <person name="Perez A."/>
            <person name="Perez Y."/>
            <person name="Pham C."/>
            <person name="Primus E.L."/>
            <person name="Pu L.-L."/>
            <person name="Puazo M."/>
            <person name="Qin X."/>
            <person name="Quiroz J.B."/>
            <person name="Reese J."/>
            <person name="Richards S."/>
            <person name="Rives C.M."/>
            <person name="Robberts R."/>
            <person name="Ruiz S.J."/>
            <person name="Ruiz M.J."/>
            <person name="Santibanez J."/>
            <person name="Schneider B.W."/>
            <person name="Sisson I."/>
            <person name="Smith M."/>
            <person name="Sodergren E."/>
            <person name="Song X.-Z."/>
            <person name="Song B.B."/>
            <person name="Summersgill H."/>
            <person name="Thelus R."/>
            <person name="Thornton R.D."/>
            <person name="Trejos Z.Y."/>
            <person name="Usmani K."/>
            <person name="Vattathil S."/>
            <person name="Villasana D."/>
            <person name="Walker D.L."/>
            <person name="Wang S."/>
            <person name="Wang K."/>
            <person name="White C.S."/>
            <person name="Williams A.C."/>
            <person name="Williamson J."/>
            <person name="Wilson K."/>
            <person name="Woghiren I.O."/>
            <person name="Woodworth J.R."/>
            <person name="Worley K.C."/>
            <person name="Wright R.A."/>
            <person name="Wu W."/>
            <person name="Young L."/>
            <person name="Zhang L."/>
            <person name="Zhang J."/>
            <person name="Zhu Y."/>
            <person name="Muzny D.M."/>
            <person name="Weinstock G."/>
            <person name="Gibbs R.A."/>
        </authorList>
    </citation>
    <scope>NUCLEOTIDE SEQUENCE [LARGE SCALE GENOMIC DNA]</scope>
    <source>
        <strain evidence="2">LSR1</strain>
    </source>
</reference>
<dbReference type="AlphaFoldDB" id="A0A8R2NQ69"/>
<evidence type="ECO:0000313" key="2">
    <source>
        <dbReference type="Proteomes" id="UP000007819"/>
    </source>
</evidence>
<dbReference type="RefSeq" id="XP_029343742.1">
    <property type="nucleotide sequence ID" value="XM_029487882.1"/>
</dbReference>
<accession>A0A8R2NQ69</accession>